<proteinExistence type="predicted"/>
<protein>
    <submittedName>
        <fullName evidence="1">Uncharacterized protein</fullName>
    </submittedName>
</protein>
<organism evidence="1 2">
    <name type="scientific">Catharanthus roseus</name>
    <name type="common">Madagascar periwinkle</name>
    <name type="synonym">Vinca rosea</name>
    <dbReference type="NCBI Taxonomy" id="4058"/>
    <lineage>
        <taxon>Eukaryota</taxon>
        <taxon>Viridiplantae</taxon>
        <taxon>Streptophyta</taxon>
        <taxon>Embryophyta</taxon>
        <taxon>Tracheophyta</taxon>
        <taxon>Spermatophyta</taxon>
        <taxon>Magnoliopsida</taxon>
        <taxon>eudicotyledons</taxon>
        <taxon>Gunneridae</taxon>
        <taxon>Pentapetalae</taxon>
        <taxon>asterids</taxon>
        <taxon>lamiids</taxon>
        <taxon>Gentianales</taxon>
        <taxon>Apocynaceae</taxon>
        <taxon>Rauvolfioideae</taxon>
        <taxon>Vinceae</taxon>
        <taxon>Catharanthinae</taxon>
        <taxon>Catharanthus</taxon>
    </lineage>
</organism>
<keyword evidence="2" id="KW-1185">Reference proteome</keyword>
<dbReference type="EMBL" id="CM044702">
    <property type="protein sequence ID" value="KAI5675733.1"/>
    <property type="molecule type" value="Genomic_DNA"/>
</dbReference>
<accession>A0ACC0BT66</accession>
<reference evidence="2" key="1">
    <citation type="journal article" date="2023" name="Nat. Plants">
        <title>Single-cell RNA sequencing provides a high-resolution roadmap for understanding the multicellular compartmentation of specialized metabolism.</title>
        <authorList>
            <person name="Sun S."/>
            <person name="Shen X."/>
            <person name="Li Y."/>
            <person name="Li Y."/>
            <person name="Wang S."/>
            <person name="Li R."/>
            <person name="Zhang H."/>
            <person name="Shen G."/>
            <person name="Guo B."/>
            <person name="Wei J."/>
            <person name="Xu J."/>
            <person name="St-Pierre B."/>
            <person name="Chen S."/>
            <person name="Sun C."/>
        </authorList>
    </citation>
    <scope>NUCLEOTIDE SEQUENCE [LARGE SCALE GENOMIC DNA]</scope>
</reference>
<evidence type="ECO:0000313" key="1">
    <source>
        <dbReference type="EMBL" id="KAI5675733.1"/>
    </source>
</evidence>
<sequence>MSRRGSFYTDAARRLVSLNSSLFQSAAIVCGGVVSEPRYGSSAPATIDDTRSKGTVEFLRSGQRSFSFTLLFISVILLHLIILIFLQNMSVPKIETDKFDGKSDFVMWRRKMKVVLVQNKIVPAICSPEEYPESWKEDHMKNKCFKQIKDEKQRKHGKGSNKTYDFDSDESRKKERDREREETEGVAPVIVLWLRSRSEDSDHLVTHRRCLDVACSTQPLLGVLSLSARHCSRRRPLSAVVPWSFIFLLI</sequence>
<gene>
    <name evidence="1" type="ORF">M9H77_06683</name>
</gene>
<dbReference type="Proteomes" id="UP001060085">
    <property type="component" value="Linkage Group LG02"/>
</dbReference>
<evidence type="ECO:0000313" key="2">
    <source>
        <dbReference type="Proteomes" id="UP001060085"/>
    </source>
</evidence>
<name>A0ACC0BT66_CATRO</name>
<comment type="caution">
    <text evidence="1">The sequence shown here is derived from an EMBL/GenBank/DDBJ whole genome shotgun (WGS) entry which is preliminary data.</text>
</comment>